<dbReference type="InterPro" id="IPR029465">
    <property type="entry name" value="ATPgrasp_TupA"/>
</dbReference>
<dbReference type="KEGG" id="bfc:BacF7301_21390"/>
<sequence length="322" mass="38617">MNISHLKKTIKETKRLARTYTAIRNKYFNIFYSDERYLKYQYKKLHGIYPNLENPQNFSEKLIWLLLNYRDDKIVSCTDKYEVRDYYRKKLATEEYLIPCVDCYSNVADINIDNLPNKFVLKATHGSGWNYLCIDKDKISAETWKIVLADCHYWLTHRLSDYGREWNYKYMKPRIICENFIGDEEGNPPMDYKFFCFNGEPKMIQLDIDRYSHHKRNFYDANWNLFNTVDIKDVDENDGKYYERPEKLGEMLDIARKLSHGFPHVRVDLFYVNGKIYCGEMTFFHNAGLTNFKPDEFHVEIGNWLRLPEPNASGWSYKKSVQ</sequence>
<keyword evidence="1" id="KW-0808">Transferase</keyword>
<dbReference type="AlphaFoldDB" id="A0A6H0KVP9"/>
<dbReference type="Proteomes" id="UP000501780">
    <property type="component" value="Chromosome"/>
</dbReference>
<dbReference type="EMBL" id="CP050831">
    <property type="protein sequence ID" value="QIU96548.1"/>
    <property type="molecule type" value="Genomic_DNA"/>
</dbReference>
<dbReference type="RefSeq" id="WP_167966028.1">
    <property type="nucleotide sequence ID" value="NZ_CP050831.1"/>
</dbReference>
<dbReference type="Pfam" id="PF14305">
    <property type="entry name" value="ATPgrasp_TupA"/>
    <property type="match status" value="1"/>
</dbReference>
<keyword evidence="2" id="KW-1185">Reference proteome</keyword>
<evidence type="ECO:0000313" key="1">
    <source>
        <dbReference type="EMBL" id="QIU96548.1"/>
    </source>
</evidence>
<protein>
    <submittedName>
        <fullName evidence="1">Glycosyl transferase</fullName>
    </submittedName>
</protein>
<reference evidence="1 2" key="1">
    <citation type="submission" date="2020-03" db="EMBL/GenBank/DDBJ databases">
        <title>Genomic analysis of Bacteroides faecium CBA7301.</title>
        <authorList>
            <person name="Kim J."/>
            <person name="Roh S.W."/>
        </authorList>
    </citation>
    <scope>NUCLEOTIDE SEQUENCE [LARGE SCALE GENOMIC DNA]</scope>
    <source>
        <strain evidence="1 2">CBA7301</strain>
    </source>
</reference>
<gene>
    <name evidence="1" type="ORF">BacF7301_21390</name>
</gene>
<proteinExistence type="predicted"/>
<name>A0A6H0KVP9_9BACE</name>
<dbReference type="GO" id="GO:0016740">
    <property type="term" value="F:transferase activity"/>
    <property type="evidence" value="ECO:0007669"/>
    <property type="project" value="UniProtKB-KW"/>
</dbReference>
<accession>A0A6H0KVP9</accession>
<evidence type="ECO:0000313" key="2">
    <source>
        <dbReference type="Proteomes" id="UP000501780"/>
    </source>
</evidence>
<organism evidence="1 2">
    <name type="scientific">Bacteroides faecium</name>
    <dbReference type="NCBI Taxonomy" id="2715212"/>
    <lineage>
        <taxon>Bacteria</taxon>
        <taxon>Pseudomonadati</taxon>
        <taxon>Bacteroidota</taxon>
        <taxon>Bacteroidia</taxon>
        <taxon>Bacteroidales</taxon>
        <taxon>Bacteroidaceae</taxon>
        <taxon>Bacteroides</taxon>
    </lineage>
</organism>